<dbReference type="Pfam" id="PF13692">
    <property type="entry name" value="Glyco_trans_1_4"/>
    <property type="match status" value="1"/>
</dbReference>
<evidence type="ECO:0000259" key="1">
    <source>
        <dbReference type="Pfam" id="PF13477"/>
    </source>
</evidence>
<dbReference type="AlphaFoldDB" id="A0A516H0X7"/>
<protein>
    <submittedName>
        <fullName evidence="2">Glycosyltransferase family 4 protein</fullName>
    </submittedName>
</protein>
<dbReference type="OrthoDB" id="9790710at2"/>
<sequence length="390" mass="42394">MARRLLIVVQEALFFTTHRLPVGRAMRQRGWAVHVAAPEDPAIAAQLAAEGFTFHPIPLTRSRQNPIAELRLLLALSALYLKLRPDLLHLVSVKPVVWGGAAARLLGLPAVVHAITGLGYVFIRAGNGGAGGRSGLLRRLLEVLYRLALAHRNSVTIFQNPDDRTVFETLNLVPAGRSVMIRGCGVDMQVFAAQPEPVIDAAHPPVVMFPARLLGDKGVREFVVAAERLRAEGVSARFVLVGRRDPDNKTDIGEAVLQDWIESGTVEYWGFAQEMPAMLARAHIIVLPSYREGLPRGLIEAAAIGRAIVTTDAPGCREVVRHEENGLLVPVGDGDAVAAAIRRLLEDPMLRQRLATRGRAIAESEFSVESFIEASLAAYDRVLRMQGAGL</sequence>
<reference evidence="2 3" key="1">
    <citation type="submission" date="2019-07" db="EMBL/GenBank/DDBJ databases">
        <title>Genome sequencing for Ferrovibrio sp. K5.</title>
        <authorList>
            <person name="Park S.-J."/>
        </authorList>
    </citation>
    <scope>NUCLEOTIDE SEQUENCE [LARGE SCALE GENOMIC DNA]</scope>
    <source>
        <strain evidence="2 3">K5</strain>
    </source>
</reference>
<dbReference type="Pfam" id="PF13477">
    <property type="entry name" value="Glyco_trans_4_2"/>
    <property type="match status" value="1"/>
</dbReference>
<gene>
    <name evidence="2" type="ORF">FNB15_09255</name>
</gene>
<dbReference type="Gene3D" id="3.40.50.2000">
    <property type="entry name" value="Glycogen Phosphorylase B"/>
    <property type="match status" value="2"/>
</dbReference>
<organism evidence="2 3">
    <name type="scientific">Ferrovibrio terrae</name>
    <dbReference type="NCBI Taxonomy" id="2594003"/>
    <lineage>
        <taxon>Bacteria</taxon>
        <taxon>Pseudomonadati</taxon>
        <taxon>Pseudomonadota</taxon>
        <taxon>Alphaproteobacteria</taxon>
        <taxon>Rhodospirillales</taxon>
        <taxon>Rhodospirillaceae</taxon>
        <taxon>Ferrovibrio</taxon>
    </lineage>
</organism>
<dbReference type="Proteomes" id="UP000317496">
    <property type="component" value="Chromosome"/>
</dbReference>
<dbReference type="RefSeq" id="WP_144068422.1">
    <property type="nucleotide sequence ID" value="NZ_CP041636.1"/>
</dbReference>
<dbReference type="GO" id="GO:0016757">
    <property type="term" value="F:glycosyltransferase activity"/>
    <property type="evidence" value="ECO:0007669"/>
    <property type="project" value="TreeGrafter"/>
</dbReference>
<dbReference type="CDD" id="cd03808">
    <property type="entry name" value="GT4_CapM-like"/>
    <property type="match status" value="1"/>
</dbReference>
<dbReference type="InterPro" id="IPR050194">
    <property type="entry name" value="Glycosyltransferase_grp1"/>
</dbReference>
<proteinExistence type="predicted"/>
<keyword evidence="2" id="KW-0808">Transferase</keyword>
<evidence type="ECO:0000313" key="3">
    <source>
        <dbReference type="Proteomes" id="UP000317496"/>
    </source>
</evidence>
<keyword evidence="3" id="KW-1185">Reference proteome</keyword>
<dbReference type="PANTHER" id="PTHR45947:SF3">
    <property type="entry name" value="SULFOQUINOVOSYL TRANSFERASE SQD2"/>
    <property type="match status" value="1"/>
</dbReference>
<accession>A0A516H0X7</accession>
<dbReference type="KEGG" id="fer:FNB15_09255"/>
<dbReference type="SUPFAM" id="SSF53756">
    <property type="entry name" value="UDP-Glycosyltransferase/glycogen phosphorylase"/>
    <property type="match status" value="1"/>
</dbReference>
<dbReference type="PANTHER" id="PTHR45947">
    <property type="entry name" value="SULFOQUINOVOSYL TRANSFERASE SQD2"/>
    <property type="match status" value="1"/>
</dbReference>
<dbReference type="InterPro" id="IPR028098">
    <property type="entry name" value="Glyco_trans_4-like_N"/>
</dbReference>
<feature type="domain" description="Glycosyltransferase subfamily 4-like N-terminal" evidence="1">
    <location>
        <begin position="8"/>
        <end position="127"/>
    </location>
</feature>
<evidence type="ECO:0000313" key="2">
    <source>
        <dbReference type="EMBL" id="QDO97441.1"/>
    </source>
</evidence>
<dbReference type="EMBL" id="CP041636">
    <property type="protein sequence ID" value="QDO97441.1"/>
    <property type="molecule type" value="Genomic_DNA"/>
</dbReference>
<name>A0A516H0X7_9PROT</name>